<gene>
    <name evidence="4" type="ORF">ACFQZJ_00715</name>
</gene>
<dbReference type="RefSeq" id="WP_379931635.1">
    <property type="nucleotide sequence ID" value="NZ_JBHTHY010000003.1"/>
</dbReference>
<feature type="signal peptide" evidence="2">
    <location>
        <begin position="1"/>
        <end position="19"/>
    </location>
</feature>
<evidence type="ECO:0000256" key="2">
    <source>
        <dbReference type="SAM" id="SignalP"/>
    </source>
</evidence>
<proteinExistence type="predicted"/>
<feature type="domain" description="Outer membrane protein beta-barrel" evidence="3">
    <location>
        <begin position="6"/>
        <end position="185"/>
    </location>
</feature>
<evidence type="ECO:0000256" key="1">
    <source>
        <dbReference type="ARBA" id="ARBA00022729"/>
    </source>
</evidence>
<sequence>MNVKLLLGLIFLVSVTTFAQEKKWSVEANYPISIGGDLGNDAPGIIDLGIKYRFVNLSFATIGFGVNSAVFAKNANVTETSEINETHWLVQPKLFSEFKLPGLSKLRPSLGVGVTFINSSFDGNLNGVVFDNSGNDTAFNVNVGLSYDITKTLFVQGQYDFIDYEATINQNDYLGLLKFGLGFRF</sequence>
<evidence type="ECO:0000259" key="3">
    <source>
        <dbReference type="Pfam" id="PF13505"/>
    </source>
</evidence>
<dbReference type="InterPro" id="IPR011250">
    <property type="entry name" value="OMP/PagP_B-barrel"/>
</dbReference>
<dbReference type="SUPFAM" id="SSF56925">
    <property type="entry name" value="OMPA-like"/>
    <property type="match status" value="1"/>
</dbReference>
<dbReference type="InterPro" id="IPR027385">
    <property type="entry name" value="Beta-barrel_OMP"/>
</dbReference>
<feature type="chain" id="PRO_5047462168" evidence="2">
    <location>
        <begin position="20"/>
        <end position="185"/>
    </location>
</feature>
<keyword evidence="5" id="KW-1185">Reference proteome</keyword>
<reference evidence="5" key="1">
    <citation type="journal article" date="2019" name="Int. J. Syst. Evol. Microbiol.">
        <title>The Global Catalogue of Microorganisms (GCM) 10K type strain sequencing project: providing services to taxonomists for standard genome sequencing and annotation.</title>
        <authorList>
            <consortium name="The Broad Institute Genomics Platform"/>
            <consortium name="The Broad Institute Genome Sequencing Center for Infectious Disease"/>
            <person name="Wu L."/>
            <person name="Ma J."/>
        </authorList>
    </citation>
    <scope>NUCLEOTIDE SEQUENCE [LARGE SCALE GENOMIC DNA]</scope>
    <source>
        <strain evidence="5">CCUG 61948</strain>
    </source>
</reference>
<dbReference type="Proteomes" id="UP001597012">
    <property type="component" value="Unassembled WGS sequence"/>
</dbReference>
<keyword evidence="1 2" id="KW-0732">Signal</keyword>
<dbReference type="EMBL" id="JBHTHY010000003">
    <property type="protein sequence ID" value="MFD0795964.1"/>
    <property type="molecule type" value="Genomic_DNA"/>
</dbReference>
<name>A0ABW3B029_9FLAO</name>
<evidence type="ECO:0000313" key="4">
    <source>
        <dbReference type="EMBL" id="MFD0795964.1"/>
    </source>
</evidence>
<organism evidence="4 5">
    <name type="scientific">Maribacter chungangensis</name>
    <dbReference type="NCBI Taxonomy" id="1069117"/>
    <lineage>
        <taxon>Bacteria</taxon>
        <taxon>Pseudomonadati</taxon>
        <taxon>Bacteroidota</taxon>
        <taxon>Flavobacteriia</taxon>
        <taxon>Flavobacteriales</taxon>
        <taxon>Flavobacteriaceae</taxon>
        <taxon>Maribacter</taxon>
    </lineage>
</organism>
<dbReference type="Gene3D" id="2.40.160.20">
    <property type="match status" value="1"/>
</dbReference>
<dbReference type="Pfam" id="PF13505">
    <property type="entry name" value="OMP_b-brl"/>
    <property type="match status" value="1"/>
</dbReference>
<accession>A0ABW3B029</accession>
<comment type="caution">
    <text evidence="4">The sequence shown here is derived from an EMBL/GenBank/DDBJ whole genome shotgun (WGS) entry which is preliminary data.</text>
</comment>
<evidence type="ECO:0000313" key="5">
    <source>
        <dbReference type="Proteomes" id="UP001597012"/>
    </source>
</evidence>
<protein>
    <submittedName>
        <fullName evidence="4">Outer membrane beta-barrel protein</fullName>
    </submittedName>
</protein>